<dbReference type="GO" id="GO:0005634">
    <property type="term" value="C:nucleus"/>
    <property type="evidence" value="ECO:0007669"/>
    <property type="project" value="TreeGrafter"/>
</dbReference>
<dbReference type="InterPro" id="IPR016071">
    <property type="entry name" value="Staphylococal_nuclease_OB-fold"/>
</dbReference>
<feature type="compositionally biased region" description="Pro residues" evidence="4">
    <location>
        <begin position="47"/>
        <end position="58"/>
    </location>
</feature>
<dbReference type="SUPFAM" id="SSF63748">
    <property type="entry name" value="Tudor/PWWP/MBT"/>
    <property type="match status" value="1"/>
</dbReference>
<dbReference type="PANTHER" id="PTHR12302">
    <property type="entry name" value="EBNA2 BINDING PROTEIN P100"/>
    <property type="match status" value="1"/>
</dbReference>
<evidence type="ECO:0000259" key="5">
    <source>
        <dbReference type="PROSITE" id="PS50304"/>
    </source>
</evidence>
<feature type="domain" description="Tudor" evidence="5">
    <location>
        <begin position="795"/>
        <end position="857"/>
    </location>
</feature>
<evidence type="ECO:0000256" key="1">
    <source>
        <dbReference type="ARBA" id="ARBA00004496"/>
    </source>
</evidence>
<dbReference type="PROSITE" id="PS50830">
    <property type="entry name" value="TNASE_3"/>
    <property type="match status" value="4"/>
</dbReference>
<keyword evidence="3" id="KW-0677">Repeat</keyword>
<feature type="region of interest" description="Disordered" evidence="4">
    <location>
        <begin position="275"/>
        <end position="297"/>
    </location>
</feature>
<feature type="compositionally biased region" description="Polar residues" evidence="4">
    <location>
        <begin position="8"/>
        <end position="17"/>
    </location>
</feature>
<evidence type="ECO:0000256" key="4">
    <source>
        <dbReference type="SAM" id="MobiDB-lite"/>
    </source>
</evidence>
<dbReference type="SUPFAM" id="SSF50199">
    <property type="entry name" value="Staphylococcal nuclease"/>
    <property type="match status" value="5"/>
</dbReference>
<accession>A0A1D2A8Z8</accession>
<dbReference type="GO" id="GO:0003723">
    <property type="term" value="F:RNA binding"/>
    <property type="evidence" value="ECO:0007669"/>
    <property type="project" value="TreeGrafter"/>
</dbReference>
<evidence type="ECO:0000259" key="6">
    <source>
        <dbReference type="PROSITE" id="PS50830"/>
    </source>
</evidence>
<dbReference type="GO" id="GO:0004518">
    <property type="term" value="F:nuclease activity"/>
    <property type="evidence" value="ECO:0007669"/>
    <property type="project" value="TreeGrafter"/>
</dbReference>
<feature type="domain" description="TNase-like" evidence="6">
    <location>
        <begin position="236"/>
        <end position="385"/>
    </location>
</feature>
<feature type="domain" description="TNase-like" evidence="6">
    <location>
        <begin position="398"/>
        <end position="559"/>
    </location>
</feature>
<feature type="domain" description="TNase-like" evidence="6">
    <location>
        <begin position="65"/>
        <end position="205"/>
    </location>
</feature>
<keyword evidence="2" id="KW-0963">Cytoplasm</keyword>
<dbReference type="InterPro" id="IPR016685">
    <property type="entry name" value="Silence_cplx_Nase-comp_TudorSN"/>
</dbReference>
<dbReference type="GO" id="GO:0005829">
    <property type="term" value="C:cytosol"/>
    <property type="evidence" value="ECO:0007669"/>
    <property type="project" value="TreeGrafter"/>
</dbReference>
<dbReference type="Pfam" id="PF00565">
    <property type="entry name" value="SNase"/>
    <property type="match status" value="5"/>
</dbReference>
<dbReference type="GO" id="GO:0031332">
    <property type="term" value="C:RNAi effector complex"/>
    <property type="evidence" value="ECO:0007669"/>
    <property type="project" value="InterPro"/>
</dbReference>
<feature type="compositionally biased region" description="Basic and acidic residues" evidence="4">
    <location>
        <begin position="961"/>
        <end position="971"/>
    </location>
</feature>
<name>A0A1D2A8Z8_AUXPR</name>
<dbReference type="PROSITE" id="PS50304">
    <property type="entry name" value="TUDOR"/>
    <property type="match status" value="1"/>
</dbReference>
<dbReference type="Pfam" id="PF00567">
    <property type="entry name" value="TUDOR"/>
    <property type="match status" value="1"/>
</dbReference>
<dbReference type="AlphaFoldDB" id="A0A1D2A8Z8"/>
<dbReference type="GO" id="GO:0006402">
    <property type="term" value="P:mRNA catabolic process"/>
    <property type="evidence" value="ECO:0007669"/>
    <property type="project" value="TreeGrafter"/>
</dbReference>
<dbReference type="SMART" id="SM00318">
    <property type="entry name" value="SNc"/>
    <property type="match status" value="4"/>
</dbReference>
<dbReference type="InterPro" id="IPR002999">
    <property type="entry name" value="Tudor"/>
</dbReference>
<dbReference type="EMBL" id="GDKF01002955">
    <property type="protein sequence ID" value="JAT75667.1"/>
    <property type="molecule type" value="Transcribed_RNA"/>
</dbReference>
<feature type="domain" description="TNase-like" evidence="6">
    <location>
        <begin position="590"/>
        <end position="728"/>
    </location>
</feature>
<feature type="region of interest" description="Disordered" evidence="4">
    <location>
        <begin position="1"/>
        <end position="63"/>
    </location>
</feature>
<proteinExistence type="predicted"/>
<evidence type="ECO:0000256" key="3">
    <source>
        <dbReference type="ARBA" id="ARBA00022737"/>
    </source>
</evidence>
<dbReference type="FunFam" id="2.40.50.90:FF:000018">
    <property type="entry name" value="Ribonuclease"/>
    <property type="match status" value="1"/>
</dbReference>
<protein>
    <submittedName>
        <fullName evidence="7">Uncharacterized protein</fullName>
    </submittedName>
</protein>
<dbReference type="PANTHER" id="PTHR12302:SF2">
    <property type="entry name" value="STAPHYLOCOCCAL NUCLEASE DOMAIN-CONTAINING PROTEIN 1"/>
    <property type="match status" value="1"/>
</dbReference>
<comment type="subcellular location">
    <subcellularLocation>
        <location evidence="1">Cytoplasm</location>
    </subcellularLocation>
</comment>
<evidence type="ECO:0000256" key="2">
    <source>
        <dbReference type="ARBA" id="ARBA00022490"/>
    </source>
</evidence>
<dbReference type="SMART" id="SM00333">
    <property type="entry name" value="TUDOR"/>
    <property type="match status" value="1"/>
</dbReference>
<dbReference type="PIRSF" id="PIRSF017179">
    <property type="entry name" value="RISC-Tudor-SN"/>
    <property type="match status" value="1"/>
</dbReference>
<organism evidence="7">
    <name type="scientific">Auxenochlorella protothecoides</name>
    <name type="common">Green microalga</name>
    <name type="synonym">Chlorella protothecoides</name>
    <dbReference type="NCBI Taxonomy" id="3075"/>
    <lineage>
        <taxon>Eukaryota</taxon>
        <taxon>Viridiplantae</taxon>
        <taxon>Chlorophyta</taxon>
        <taxon>core chlorophytes</taxon>
        <taxon>Trebouxiophyceae</taxon>
        <taxon>Chlorellales</taxon>
        <taxon>Chlorellaceae</taxon>
        <taxon>Auxenochlorella</taxon>
    </lineage>
</organism>
<sequence length="1004" mass="105542">LHLVHARQGNSSFSLGSTGLGARPADSPTPHHQAQVHPTSVRAPEGSPTPIPTHPPPSDMAGQQGWLRGVVKEVLSGDTLVVAGAVKSGIPPEKRLTLASLIAPRLGRRDGSTPDEPFAWDAREFLRKLTVGKPVVFRVEYTLDQSAGREFGSVFLNERDNVAVAVVAAGYAKVRPAGGQQSAFYENLARAQEQAEAKALGLWTKDAAALEAAVRDVTSSDAFDAASFLAATGKGKPVQALVEAVISGSMLRATLLPSLQPVAVMVAGVAAPSMGKRPDADAAEGAAAPQPEAGAREAKHFTEVRTLQREVKLTLEGVSQFGVLVASVSYPVGESGQGEDLASGLLQAGLARGAEWSLNMMPGAAFHLREAERAARQARVGVWHAYVPPPTASAKLSDDFQGTVTEVVSGDCLMVRDAASGVERRVTLSSIRTPRMGGRDRAPEAWAAEARELLRSRLIGRPVRVSMEYTRRVGGGATDAAAAIAAVRGAPAGEERLMAFGSVLSGEGEARFNAAELLLQRGLAQLVRHRAEEERSAHYAALVAAEEAAKAAKRAQWGAREAPAPRVNDLSAPGAAQRARAHLPFLQRAGKVRGVVEHVLSANRLKVSVAKEGVTLAFSPSGVRCPARGQAASAGRAAVPEEPYWAEALAFVRDRVLQRDVVLEVEGVDRIGTFLGTLHVPAGKLDLGAALLAAGLAKLHPSFDASRHPELAAAEEAARSKKLKVWEKYEAPVTGAAEADEAGAGGQGETLEVVVTEVQDATSFYFQNAAEPRVTWIADELAALDLGATPPQTALLRAGDKCVARYEDGQWYRASVERVHAADPTAPEYDVYFVDFGNRQRAKGAAVRPMDAALAAVAPQATPATLAFVKAPGLDDEYGVDAASMLAELVGSGAKLSAVVESRERVQAAGKQWAAQAAVKLHLTLRSGAEGESSVNAKLVAAGLARLAAPKGRGSSSPALEEVRAAQDQARRSRVGLWRYGDPGSDSEEEGGSYPKLRSAGPRR</sequence>
<dbReference type="GO" id="GO:0031047">
    <property type="term" value="P:regulatory ncRNA-mediated gene silencing"/>
    <property type="evidence" value="ECO:0007669"/>
    <property type="project" value="InterPro"/>
</dbReference>
<evidence type="ECO:0000313" key="7">
    <source>
        <dbReference type="EMBL" id="JAT75667.1"/>
    </source>
</evidence>
<feature type="compositionally biased region" description="Low complexity" evidence="4">
    <location>
        <begin position="283"/>
        <end position="293"/>
    </location>
</feature>
<dbReference type="Gene3D" id="2.30.30.140">
    <property type="match status" value="1"/>
</dbReference>
<reference evidence="7" key="1">
    <citation type="submission" date="2015-08" db="EMBL/GenBank/DDBJ databases">
        <authorList>
            <person name="Babu N.S."/>
            <person name="Beckwith C.J."/>
            <person name="Beseler K.G."/>
            <person name="Brison A."/>
            <person name="Carone J.V."/>
            <person name="Caskin T.P."/>
            <person name="Diamond M."/>
            <person name="Durham M.E."/>
            <person name="Foxe J.M."/>
            <person name="Go M."/>
            <person name="Henderson B.A."/>
            <person name="Jones I.B."/>
            <person name="McGettigan J.A."/>
            <person name="Micheletti S.J."/>
            <person name="Nasrallah M.E."/>
            <person name="Ortiz D."/>
            <person name="Piller C.R."/>
            <person name="Privatt S.R."/>
            <person name="Schneider S.L."/>
            <person name="Sharp S."/>
            <person name="Smith T.C."/>
            <person name="Stanton J.D."/>
            <person name="Ullery H.E."/>
            <person name="Wilson R.J."/>
            <person name="Serrano M.G."/>
            <person name="Buck G."/>
            <person name="Lee V."/>
            <person name="Wang Y."/>
            <person name="Carvalho R."/>
            <person name="Voegtly L."/>
            <person name="Shi R."/>
            <person name="Duckworth R."/>
            <person name="Johnson A."/>
            <person name="Loviza R."/>
            <person name="Walstead R."/>
            <person name="Shah Z."/>
            <person name="Kiflezghi M."/>
            <person name="Wade K."/>
            <person name="Ball S.L."/>
            <person name="Bradley K.W."/>
            <person name="Asai D.J."/>
            <person name="Bowman C.A."/>
            <person name="Russell D.A."/>
            <person name="Pope W.H."/>
            <person name="Jacobs-Sera D."/>
            <person name="Hendrix R.W."/>
            <person name="Hatfull G.F."/>
        </authorList>
    </citation>
    <scope>NUCLEOTIDE SEQUENCE</scope>
</reference>
<dbReference type="Gene3D" id="2.40.50.90">
    <property type="match status" value="5"/>
</dbReference>
<dbReference type="InterPro" id="IPR035437">
    <property type="entry name" value="SNase_OB-fold_sf"/>
</dbReference>
<feature type="region of interest" description="Disordered" evidence="4">
    <location>
        <begin position="950"/>
        <end position="1004"/>
    </location>
</feature>
<feature type="non-terminal residue" evidence="7">
    <location>
        <position position="1"/>
    </location>
</feature>
<gene>
    <name evidence="7" type="ORF">g.13328</name>
</gene>